<protein>
    <submittedName>
        <fullName evidence="2">Uncharacterized protein</fullName>
    </submittedName>
</protein>
<sequence length="54" mass="6132">MRRTTRLTWRYVTALLLCRVVARLPGCAATAAGLWSRYPVAEPVEEWVRVVVMG</sequence>
<dbReference type="RefSeq" id="WP_380048991.1">
    <property type="nucleotide sequence ID" value="NZ_JBHLTC010000019.1"/>
</dbReference>
<comment type="caution">
    <text evidence="2">The sequence shown here is derived from an EMBL/GenBank/DDBJ whole genome shotgun (WGS) entry which is preliminary data.</text>
</comment>
<name>A0ABV6QMW6_9ACTN</name>
<reference evidence="2 3" key="1">
    <citation type="submission" date="2024-09" db="EMBL/GenBank/DDBJ databases">
        <authorList>
            <person name="Sun Q."/>
            <person name="Mori K."/>
        </authorList>
    </citation>
    <scope>NUCLEOTIDE SEQUENCE [LARGE SCALE GENOMIC DNA]</scope>
    <source>
        <strain evidence="2 3">CGMCC 1.15906</strain>
    </source>
</reference>
<feature type="chain" id="PRO_5046909383" evidence="1">
    <location>
        <begin position="29"/>
        <end position="54"/>
    </location>
</feature>
<evidence type="ECO:0000256" key="1">
    <source>
        <dbReference type="SAM" id="SignalP"/>
    </source>
</evidence>
<evidence type="ECO:0000313" key="2">
    <source>
        <dbReference type="EMBL" id="MFC0625989.1"/>
    </source>
</evidence>
<gene>
    <name evidence="2" type="ORF">ACFFGN_18060</name>
</gene>
<organism evidence="2 3">
    <name type="scientific">Kribbella deserti</name>
    <dbReference type="NCBI Taxonomy" id="1926257"/>
    <lineage>
        <taxon>Bacteria</taxon>
        <taxon>Bacillati</taxon>
        <taxon>Actinomycetota</taxon>
        <taxon>Actinomycetes</taxon>
        <taxon>Propionibacteriales</taxon>
        <taxon>Kribbellaceae</taxon>
        <taxon>Kribbella</taxon>
    </lineage>
</organism>
<feature type="signal peptide" evidence="1">
    <location>
        <begin position="1"/>
        <end position="28"/>
    </location>
</feature>
<proteinExistence type="predicted"/>
<dbReference type="Proteomes" id="UP001589890">
    <property type="component" value="Unassembled WGS sequence"/>
</dbReference>
<dbReference type="EMBL" id="JBHLTC010000019">
    <property type="protein sequence ID" value="MFC0625989.1"/>
    <property type="molecule type" value="Genomic_DNA"/>
</dbReference>
<evidence type="ECO:0000313" key="3">
    <source>
        <dbReference type="Proteomes" id="UP001589890"/>
    </source>
</evidence>
<keyword evidence="1" id="KW-0732">Signal</keyword>
<accession>A0ABV6QMW6</accession>
<keyword evidence="3" id="KW-1185">Reference proteome</keyword>